<dbReference type="Gene3D" id="3.40.710.10">
    <property type="entry name" value="DD-peptidase/beta-lactamase superfamily"/>
    <property type="match status" value="2"/>
</dbReference>
<evidence type="ECO:0000313" key="3">
    <source>
        <dbReference type="EMBL" id="KAK4203946.1"/>
    </source>
</evidence>
<reference evidence="3" key="1">
    <citation type="journal article" date="2023" name="Mol. Phylogenet. Evol.">
        <title>Genome-scale phylogeny and comparative genomics of the fungal order Sordariales.</title>
        <authorList>
            <person name="Hensen N."/>
            <person name="Bonometti L."/>
            <person name="Westerberg I."/>
            <person name="Brannstrom I.O."/>
            <person name="Guillou S."/>
            <person name="Cros-Aarteil S."/>
            <person name="Calhoun S."/>
            <person name="Haridas S."/>
            <person name="Kuo A."/>
            <person name="Mondo S."/>
            <person name="Pangilinan J."/>
            <person name="Riley R."/>
            <person name="LaButti K."/>
            <person name="Andreopoulos B."/>
            <person name="Lipzen A."/>
            <person name="Chen C."/>
            <person name="Yan M."/>
            <person name="Daum C."/>
            <person name="Ng V."/>
            <person name="Clum A."/>
            <person name="Steindorff A."/>
            <person name="Ohm R.A."/>
            <person name="Martin F."/>
            <person name="Silar P."/>
            <person name="Natvig D.O."/>
            <person name="Lalanne C."/>
            <person name="Gautier V."/>
            <person name="Ament-Velasquez S.L."/>
            <person name="Kruys A."/>
            <person name="Hutchinson M.I."/>
            <person name="Powell A.J."/>
            <person name="Barry K."/>
            <person name="Miller A.N."/>
            <person name="Grigoriev I.V."/>
            <person name="Debuchy R."/>
            <person name="Gladieux P."/>
            <person name="Hiltunen Thoren M."/>
            <person name="Johannesson H."/>
        </authorList>
    </citation>
    <scope>NUCLEOTIDE SEQUENCE</scope>
    <source>
        <strain evidence="3">CBS 315.58</strain>
    </source>
</reference>
<keyword evidence="4" id="KW-1185">Reference proteome</keyword>
<name>A0AAN7AWI9_9PEZI</name>
<accession>A0AAN7AWI9</accession>
<comment type="similarity">
    <text evidence="1">Belongs to the peptidase S12 family.</text>
</comment>
<evidence type="ECO:0000256" key="1">
    <source>
        <dbReference type="ARBA" id="ARBA00038215"/>
    </source>
</evidence>
<dbReference type="PANTHER" id="PTHR46825:SF14">
    <property type="entry name" value="BETA-LACTAMASE-RELATED DOMAIN-CONTAINING PROTEIN"/>
    <property type="match status" value="1"/>
</dbReference>
<dbReference type="InterPro" id="IPR050491">
    <property type="entry name" value="AmpC-like"/>
</dbReference>
<dbReference type="InterPro" id="IPR012338">
    <property type="entry name" value="Beta-lactam/transpept-like"/>
</dbReference>
<dbReference type="EMBL" id="MU863885">
    <property type="protein sequence ID" value="KAK4203946.1"/>
    <property type="molecule type" value="Genomic_DNA"/>
</dbReference>
<reference evidence="3" key="2">
    <citation type="submission" date="2023-05" db="EMBL/GenBank/DDBJ databases">
        <authorList>
            <consortium name="Lawrence Berkeley National Laboratory"/>
            <person name="Steindorff A."/>
            <person name="Hensen N."/>
            <person name="Bonometti L."/>
            <person name="Westerberg I."/>
            <person name="Brannstrom I.O."/>
            <person name="Guillou S."/>
            <person name="Cros-Aarteil S."/>
            <person name="Calhoun S."/>
            <person name="Haridas S."/>
            <person name="Kuo A."/>
            <person name="Mondo S."/>
            <person name="Pangilinan J."/>
            <person name="Riley R."/>
            <person name="Labutti K."/>
            <person name="Andreopoulos B."/>
            <person name="Lipzen A."/>
            <person name="Chen C."/>
            <person name="Yanf M."/>
            <person name="Daum C."/>
            <person name="Ng V."/>
            <person name="Clum A."/>
            <person name="Ohm R."/>
            <person name="Martin F."/>
            <person name="Silar P."/>
            <person name="Natvig D."/>
            <person name="Lalanne C."/>
            <person name="Gautier V."/>
            <person name="Ament-Velasquez S.L."/>
            <person name="Kruys A."/>
            <person name="Hutchinson M.I."/>
            <person name="Powell A.J."/>
            <person name="Barry K."/>
            <person name="Miller A.N."/>
            <person name="Grigoriev I.V."/>
            <person name="Debuchy R."/>
            <person name="Gladieux P."/>
            <person name="Thoren M.H."/>
            <person name="Johannesson H."/>
        </authorList>
    </citation>
    <scope>NUCLEOTIDE SEQUENCE</scope>
    <source>
        <strain evidence="3">CBS 315.58</strain>
    </source>
</reference>
<gene>
    <name evidence="3" type="ORF">QBC40DRAFT_250517</name>
</gene>
<evidence type="ECO:0000313" key="4">
    <source>
        <dbReference type="Proteomes" id="UP001303160"/>
    </source>
</evidence>
<dbReference type="PANTHER" id="PTHR46825">
    <property type="entry name" value="D-ALANYL-D-ALANINE-CARBOXYPEPTIDASE/ENDOPEPTIDASE AMPH"/>
    <property type="match status" value="1"/>
</dbReference>
<dbReference type="Pfam" id="PF00144">
    <property type="entry name" value="Beta-lactamase"/>
    <property type="match status" value="1"/>
</dbReference>
<organism evidence="3 4">
    <name type="scientific">Triangularia verruculosa</name>
    <dbReference type="NCBI Taxonomy" id="2587418"/>
    <lineage>
        <taxon>Eukaryota</taxon>
        <taxon>Fungi</taxon>
        <taxon>Dikarya</taxon>
        <taxon>Ascomycota</taxon>
        <taxon>Pezizomycotina</taxon>
        <taxon>Sordariomycetes</taxon>
        <taxon>Sordariomycetidae</taxon>
        <taxon>Sordariales</taxon>
        <taxon>Podosporaceae</taxon>
        <taxon>Triangularia</taxon>
    </lineage>
</organism>
<evidence type="ECO:0000259" key="2">
    <source>
        <dbReference type="Pfam" id="PF00144"/>
    </source>
</evidence>
<sequence>MLLLVFLMVEQTNRVSPALAIRDVAARLVPDENTVYHIASPSKTFTAATTALLVADRELSTLLDFLSHRTGLASKDALWQQDGHELLLSENDTIPRVPYLEVIHPLRRRWTYKNWGYEILPTSSPMCLVFRGASSLWWRKFMTSRILEPLGMRGTTSALRPLGEHWARGFMPGPDGKLTDVGSPVIAEGTVQQGANGVKSTVRNLITYYKAVLAAWRLETGTVSLNGEPTSPLSEVKELLTPHIPLGPNSDSQWYGAG</sequence>
<feature type="domain" description="Beta-lactamase-related" evidence="2">
    <location>
        <begin position="22"/>
        <end position="256"/>
    </location>
</feature>
<protein>
    <submittedName>
        <fullName evidence="3">Beta-lactamase/transpeptidase-like protein</fullName>
    </submittedName>
</protein>
<comment type="caution">
    <text evidence="3">The sequence shown here is derived from an EMBL/GenBank/DDBJ whole genome shotgun (WGS) entry which is preliminary data.</text>
</comment>
<dbReference type="Proteomes" id="UP001303160">
    <property type="component" value="Unassembled WGS sequence"/>
</dbReference>
<proteinExistence type="inferred from homology"/>
<dbReference type="SUPFAM" id="SSF56601">
    <property type="entry name" value="beta-lactamase/transpeptidase-like"/>
    <property type="match status" value="1"/>
</dbReference>
<dbReference type="InterPro" id="IPR001466">
    <property type="entry name" value="Beta-lactam-related"/>
</dbReference>
<dbReference type="AlphaFoldDB" id="A0AAN7AWI9"/>